<keyword evidence="2" id="KW-1185">Reference proteome</keyword>
<reference evidence="1" key="1">
    <citation type="submission" date="2022-04" db="EMBL/GenBank/DDBJ databases">
        <authorList>
            <person name="Criscuolo A."/>
        </authorList>
    </citation>
    <scope>NUCLEOTIDE SEQUENCE</scope>
    <source>
        <strain evidence="1">CIP111895</strain>
    </source>
</reference>
<protein>
    <submittedName>
        <fullName evidence="1">Uncharacterized protein</fullName>
    </submittedName>
</protein>
<accession>A0ABM9ERL5</accession>
<dbReference type="EMBL" id="CALBWS010000014">
    <property type="protein sequence ID" value="CAH2715261.1"/>
    <property type="molecule type" value="Genomic_DNA"/>
</dbReference>
<evidence type="ECO:0000313" key="1">
    <source>
        <dbReference type="EMBL" id="CAH2715261.1"/>
    </source>
</evidence>
<proteinExistence type="predicted"/>
<dbReference type="Proteomes" id="UP000838308">
    <property type="component" value="Unassembled WGS sequence"/>
</dbReference>
<organism evidence="1 2">
    <name type="scientific">Neobacillus rhizosphaerae</name>
    <dbReference type="NCBI Taxonomy" id="2880965"/>
    <lineage>
        <taxon>Bacteria</taxon>
        <taxon>Bacillati</taxon>
        <taxon>Bacillota</taxon>
        <taxon>Bacilli</taxon>
        <taxon>Bacillales</taxon>
        <taxon>Bacillaceae</taxon>
        <taxon>Neobacillus</taxon>
    </lineage>
</organism>
<evidence type="ECO:0000313" key="2">
    <source>
        <dbReference type="Proteomes" id="UP000838308"/>
    </source>
</evidence>
<comment type="caution">
    <text evidence="1">The sequence shown here is derived from an EMBL/GenBank/DDBJ whole genome shotgun (WGS) entry which is preliminary data.</text>
</comment>
<sequence length="95" mass="11128">MHLKVYLNGFPLWWLKVSEHSPELRQTRVLLPERFTSSACSFGATKVVSPLVVIRIHKIIKFGHTNYTSKINYLIKIFKTFKAIIILPLKQYIEQ</sequence>
<name>A0ABM9ERL5_9BACI</name>
<gene>
    <name evidence="1" type="ORF">BACCIP111895_02445</name>
</gene>